<evidence type="ECO:0000256" key="7">
    <source>
        <dbReference type="ARBA" id="ARBA00023042"/>
    </source>
</evidence>
<feature type="binding site" evidence="11">
    <location>
        <position position="39"/>
    </location>
    <ligand>
        <name>S-adenosyl-L-methionine</name>
        <dbReference type="ChEBI" id="CHEBI:59789"/>
    </ligand>
</feature>
<dbReference type="OrthoDB" id="10248867at2759"/>
<dbReference type="SUPFAM" id="SSF53335">
    <property type="entry name" value="S-adenosyl-L-methionine-dependent methyltransferases"/>
    <property type="match status" value="1"/>
</dbReference>
<dbReference type="PANTHER" id="PTHR12189:SF2">
    <property type="entry name" value="MRNA CAP GUANINE-N7 METHYLTRANSFERASE"/>
    <property type="match status" value="1"/>
</dbReference>
<comment type="caution">
    <text evidence="13">The sequence shown here is derived from an EMBL/GenBank/DDBJ whole genome shotgun (WGS) entry which is preliminary data.</text>
</comment>
<feature type="binding site" evidence="11">
    <location>
        <position position="85"/>
    </location>
    <ligand>
        <name>S-adenosyl-L-methionine</name>
        <dbReference type="ChEBI" id="CHEBI:59789"/>
    </ligand>
</feature>
<dbReference type="Proteomes" id="UP000031668">
    <property type="component" value="Unassembled WGS sequence"/>
</dbReference>
<keyword evidence="5 10" id="KW-0949">S-adenosyl-L-methionine</keyword>
<protein>
    <recommendedName>
        <fullName evidence="10">mRNA cap guanine-N(7) methyltransferase</fullName>
        <ecNumber evidence="10">2.1.1.56</ecNumber>
    </recommendedName>
    <alternativeName>
        <fullName evidence="10">mRNA (guanine-N(7))-methyltransferase</fullName>
    </alternativeName>
    <alternativeName>
        <fullName evidence="10">mRNA cap methyltransferase</fullName>
    </alternativeName>
</protein>
<dbReference type="GO" id="GO:0005634">
    <property type="term" value="C:nucleus"/>
    <property type="evidence" value="ECO:0007669"/>
    <property type="project" value="UniProtKB-SubCell"/>
</dbReference>
<comment type="subcellular location">
    <subcellularLocation>
        <location evidence="1 10">Nucleus</location>
    </subcellularLocation>
</comment>
<feature type="binding site" evidence="11">
    <location>
        <position position="115"/>
    </location>
    <ligand>
        <name>S-adenosyl-L-methionine</name>
        <dbReference type="ChEBI" id="CHEBI:59789"/>
    </ligand>
</feature>
<evidence type="ECO:0000259" key="12">
    <source>
        <dbReference type="PROSITE" id="PS51562"/>
    </source>
</evidence>
<keyword evidence="6 10" id="KW-0694">RNA-binding</keyword>
<dbReference type="PIRSF" id="PIRSF028762">
    <property type="entry name" value="ABD1"/>
    <property type="match status" value="1"/>
</dbReference>
<dbReference type="OMA" id="HYCFESM"/>
<dbReference type="InterPro" id="IPR016899">
    <property type="entry name" value="mRNA_G-N7_MeTrfase_euk"/>
</dbReference>
<evidence type="ECO:0000256" key="10">
    <source>
        <dbReference type="PIRNR" id="PIRNR028762"/>
    </source>
</evidence>
<comment type="catalytic activity">
    <reaction evidence="9">
        <text>a 5'-end (5'-triphosphoguanosine)-ribonucleoside in mRNA + S-adenosyl-L-methionine = a 5'-end (N(7)-methyl 5'-triphosphoguanosine)-ribonucleoside in mRNA + S-adenosyl-L-homocysteine</text>
        <dbReference type="Rhea" id="RHEA:67008"/>
        <dbReference type="Rhea" id="RHEA-COMP:17166"/>
        <dbReference type="Rhea" id="RHEA-COMP:17167"/>
        <dbReference type="ChEBI" id="CHEBI:57856"/>
        <dbReference type="ChEBI" id="CHEBI:59789"/>
        <dbReference type="ChEBI" id="CHEBI:156461"/>
        <dbReference type="ChEBI" id="CHEBI:167617"/>
        <dbReference type="EC" id="2.1.1.56"/>
    </reaction>
</comment>
<name>A0A0C2MR28_THEKT</name>
<feature type="binding site" evidence="11">
    <location>
        <position position="143"/>
    </location>
    <ligand>
        <name>S-adenosyl-L-methionine</name>
        <dbReference type="ChEBI" id="CHEBI:59789"/>
    </ligand>
</feature>
<feature type="domain" description="MRNA cap 0 methyltransferase" evidence="12">
    <location>
        <begin position="26"/>
        <end position="331"/>
    </location>
</feature>
<keyword evidence="4 10" id="KW-0808">Transferase</keyword>
<dbReference type="InterPro" id="IPR004971">
    <property type="entry name" value="mRNA_G-N7_MeTrfase_dom"/>
</dbReference>
<dbReference type="InterPro" id="IPR029063">
    <property type="entry name" value="SAM-dependent_MTases_sf"/>
</dbReference>
<keyword evidence="8 10" id="KW-0539">Nucleus</keyword>
<evidence type="ECO:0000256" key="4">
    <source>
        <dbReference type="ARBA" id="ARBA00022679"/>
    </source>
</evidence>
<dbReference type="GO" id="GO:0003723">
    <property type="term" value="F:RNA binding"/>
    <property type="evidence" value="ECO:0007669"/>
    <property type="project" value="UniProtKB-KW"/>
</dbReference>
<evidence type="ECO:0000256" key="9">
    <source>
        <dbReference type="ARBA" id="ARBA00044712"/>
    </source>
</evidence>
<dbReference type="InterPro" id="IPR039753">
    <property type="entry name" value="RG7MT1"/>
</dbReference>
<evidence type="ECO:0000256" key="2">
    <source>
        <dbReference type="ARBA" id="ARBA00022603"/>
    </source>
</evidence>
<keyword evidence="14" id="KW-1185">Reference proteome</keyword>
<dbReference type="Pfam" id="PF03291">
    <property type="entry name" value="mRNA_G-N7_MeTrfase"/>
    <property type="match status" value="1"/>
</dbReference>
<dbReference type="EC" id="2.1.1.56" evidence="10"/>
<accession>A0A0C2MR28</accession>
<gene>
    <name evidence="13" type="ORF">RF11_07268</name>
</gene>
<dbReference type="PROSITE" id="PS51562">
    <property type="entry name" value="RNA_CAP0_MT"/>
    <property type="match status" value="1"/>
</dbReference>
<evidence type="ECO:0000256" key="11">
    <source>
        <dbReference type="PIRSR" id="PIRSR028762-1"/>
    </source>
</evidence>
<evidence type="ECO:0000256" key="3">
    <source>
        <dbReference type="ARBA" id="ARBA00022664"/>
    </source>
</evidence>
<dbReference type="GO" id="GO:0004482">
    <property type="term" value="F:mRNA 5'-cap (guanine-N7-)-methyltransferase activity"/>
    <property type="evidence" value="ECO:0007669"/>
    <property type="project" value="UniProtKB-EC"/>
</dbReference>
<evidence type="ECO:0000313" key="13">
    <source>
        <dbReference type="EMBL" id="KII69671.1"/>
    </source>
</evidence>
<feature type="binding site" evidence="11">
    <location>
        <position position="63"/>
    </location>
    <ligand>
        <name>S-adenosyl-L-methionine</name>
        <dbReference type="ChEBI" id="CHEBI:59789"/>
    </ligand>
</feature>
<evidence type="ECO:0000256" key="8">
    <source>
        <dbReference type="ARBA" id="ARBA00023242"/>
    </source>
</evidence>
<keyword evidence="7 10" id="KW-0506">mRNA capping</keyword>
<feature type="binding site" evidence="11">
    <location>
        <position position="138"/>
    </location>
    <ligand>
        <name>S-adenosyl-L-methionine</name>
        <dbReference type="ChEBI" id="CHEBI:59789"/>
    </ligand>
</feature>
<keyword evidence="3 10" id="KW-0507">mRNA processing</keyword>
<organism evidence="13 14">
    <name type="scientific">Thelohanellus kitauei</name>
    <name type="common">Myxosporean</name>
    <dbReference type="NCBI Taxonomy" id="669202"/>
    <lineage>
        <taxon>Eukaryota</taxon>
        <taxon>Metazoa</taxon>
        <taxon>Cnidaria</taxon>
        <taxon>Myxozoa</taxon>
        <taxon>Myxosporea</taxon>
        <taxon>Bivalvulida</taxon>
        <taxon>Platysporina</taxon>
        <taxon>Myxobolidae</taxon>
        <taxon>Thelohanellus</taxon>
    </lineage>
</organism>
<dbReference type="PANTHER" id="PTHR12189">
    <property type="entry name" value="MRNA GUANINE-7- METHYLTRANSFERASE"/>
    <property type="match status" value="1"/>
</dbReference>
<proteinExistence type="inferred from homology"/>
<reference evidence="13 14" key="1">
    <citation type="journal article" date="2014" name="Genome Biol. Evol.">
        <title>The genome of the myxosporean Thelohanellus kitauei shows adaptations to nutrient acquisition within its fish host.</title>
        <authorList>
            <person name="Yang Y."/>
            <person name="Xiong J."/>
            <person name="Zhou Z."/>
            <person name="Huo F."/>
            <person name="Miao W."/>
            <person name="Ran C."/>
            <person name="Liu Y."/>
            <person name="Zhang J."/>
            <person name="Feng J."/>
            <person name="Wang M."/>
            <person name="Wang M."/>
            <person name="Wang L."/>
            <person name="Yao B."/>
        </authorList>
    </citation>
    <scope>NUCLEOTIDE SEQUENCE [LARGE SCALE GENOMIC DNA]</scope>
    <source>
        <strain evidence="13">Wuqing</strain>
    </source>
</reference>
<evidence type="ECO:0000256" key="5">
    <source>
        <dbReference type="ARBA" id="ARBA00022691"/>
    </source>
</evidence>
<dbReference type="AlphaFoldDB" id="A0A0C2MR28"/>
<comment type="similarity">
    <text evidence="10">Belongs to the class I-like SAM-binding methyltransferase superfamily. mRNA cap 0 methyltransferase family.</text>
</comment>
<keyword evidence="2 10" id="KW-0489">Methyltransferase</keyword>
<dbReference type="EMBL" id="JWZT01002320">
    <property type="protein sequence ID" value="KII69671.1"/>
    <property type="molecule type" value="Genomic_DNA"/>
</dbReference>
<evidence type="ECO:0000313" key="14">
    <source>
        <dbReference type="Proteomes" id="UP000031668"/>
    </source>
</evidence>
<sequence>MDETVSRHYNKVSKSSAALKINRPKSACFELRTFNNFCKNLLIESVVNDVRRKNRPVTVFDLCCGRGGDLIKWKKSQVDHLIAADISPDSINEFRTRFEEMNMHRYMTLSLYVSDCGVENLWLREELKSKVVDATSCQFALHYSFESFEKASMMLHNACSHLRRGGIFFGIIPNSCEILRHFLKKGFGKLENEIFKLEMREFKNKLFGDVYHFKLEDFVDCPEFLIYFPLLCEMLKKYNMRCVKWEPLQNFFLSNFSSNYKMLTSMKALKVFTTSDLVQISTNDTFKKLNYSHLTSYLKRGKLHINDMPLSLSVEEWQIVRFYSVFSFKRDIPAIDPIADHRNCSSVMILVTKNFDDGETK</sequence>
<evidence type="ECO:0000256" key="1">
    <source>
        <dbReference type="ARBA" id="ARBA00004123"/>
    </source>
</evidence>
<dbReference type="CDD" id="cd02440">
    <property type="entry name" value="AdoMet_MTases"/>
    <property type="match status" value="1"/>
</dbReference>
<dbReference type="Gene3D" id="3.40.50.150">
    <property type="entry name" value="Vaccinia Virus protein VP39"/>
    <property type="match status" value="1"/>
</dbReference>
<evidence type="ECO:0000256" key="6">
    <source>
        <dbReference type="ARBA" id="ARBA00022884"/>
    </source>
</evidence>